<feature type="domain" description="DUF397" evidence="1">
    <location>
        <begin position="7"/>
        <end position="57"/>
    </location>
</feature>
<organism evidence="2 3">
    <name type="scientific">Haloactinomyces albus</name>
    <dbReference type="NCBI Taxonomy" id="1352928"/>
    <lineage>
        <taxon>Bacteria</taxon>
        <taxon>Bacillati</taxon>
        <taxon>Actinomycetota</taxon>
        <taxon>Actinomycetes</taxon>
        <taxon>Actinopolysporales</taxon>
        <taxon>Actinopolysporaceae</taxon>
        <taxon>Haloactinomyces</taxon>
    </lineage>
</organism>
<evidence type="ECO:0000259" key="1">
    <source>
        <dbReference type="Pfam" id="PF04149"/>
    </source>
</evidence>
<gene>
    <name evidence="2" type="ORF">JOF55_001967</name>
</gene>
<protein>
    <recommendedName>
        <fullName evidence="1">DUF397 domain-containing protein</fullName>
    </recommendedName>
</protein>
<proteinExistence type="predicted"/>
<comment type="caution">
    <text evidence="2">The sequence shown here is derived from an EMBL/GenBank/DDBJ whole genome shotgun (WGS) entry which is preliminary data.</text>
</comment>
<name>A0AAE3ZDH4_9ACTN</name>
<evidence type="ECO:0000313" key="2">
    <source>
        <dbReference type="EMBL" id="MDR7301786.1"/>
    </source>
</evidence>
<keyword evidence="3" id="KW-1185">Reference proteome</keyword>
<dbReference type="InterPro" id="IPR007278">
    <property type="entry name" value="DUF397"/>
</dbReference>
<dbReference type="EMBL" id="JAVDXW010000001">
    <property type="protein sequence ID" value="MDR7301786.1"/>
    <property type="molecule type" value="Genomic_DNA"/>
</dbReference>
<reference evidence="2" key="1">
    <citation type="submission" date="2023-07" db="EMBL/GenBank/DDBJ databases">
        <title>Sequencing the genomes of 1000 actinobacteria strains.</title>
        <authorList>
            <person name="Klenk H.-P."/>
        </authorList>
    </citation>
    <scope>NUCLEOTIDE SEQUENCE</scope>
    <source>
        <strain evidence="2">DSM 45977</strain>
    </source>
</reference>
<dbReference type="Pfam" id="PF04149">
    <property type="entry name" value="DUF397"/>
    <property type="match status" value="1"/>
</dbReference>
<evidence type="ECO:0000313" key="3">
    <source>
        <dbReference type="Proteomes" id="UP001180845"/>
    </source>
</evidence>
<dbReference type="AlphaFoldDB" id="A0AAE3ZDH4"/>
<dbReference type="RefSeq" id="WP_310272746.1">
    <property type="nucleotide sequence ID" value="NZ_JAVDXW010000001.1"/>
</dbReference>
<dbReference type="Proteomes" id="UP001180845">
    <property type="component" value="Unassembled WGS sequence"/>
</dbReference>
<accession>A0AAE3ZDH4</accession>
<sequence length="63" mass="6779">MQSRTIWRKPGRSQGSGNCVEVALTPQAVGVRDTKNRAAGHVTVDAARWSAFLAHVKAGTFDL</sequence>